<dbReference type="EMBL" id="CP101990">
    <property type="protein sequence ID" value="UUI68493.1"/>
    <property type="molecule type" value="Genomic_DNA"/>
</dbReference>
<dbReference type="Proteomes" id="UP001315860">
    <property type="component" value="Chromosome"/>
</dbReference>
<dbReference type="RefSeq" id="WP_232418329.1">
    <property type="nucleotide sequence ID" value="NZ_CP101990.1"/>
</dbReference>
<protein>
    <recommendedName>
        <fullName evidence="4">PT repeat-containing protein</fullName>
    </recommendedName>
</protein>
<reference evidence="2 3" key="1">
    <citation type="submission" date="2022-07" db="EMBL/GenBank/DDBJ databases">
        <title>Novel species in genus Aeromicrobium.</title>
        <authorList>
            <person name="Ye L."/>
        </authorList>
    </citation>
    <scope>NUCLEOTIDE SEQUENCE [LARGE SCALE GENOMIC DNA]</scope>
    <source>
        <strain evidence="3">zg-Y50</strain>
    </source>
</reference>
<evidence type="ECO:0000313" key="2">
    <source>
        <dbReference type="EMBL" id="UUI68493.1"/>
    </source>
</evidence>
<name>A0ABY5KFE2_9ACTN</name>
<feature type="compositionally biased region" description="Basic and acidic residues" evidence="1">
    <location>
        <begin position="236"/>
        <end position="248"/>
    </location>
</feature>
<feature type="compositionally biased region" description="Basic and acidic residues" evidence="1">
    <location>
        <begin position="216"/>
        <end position="226"/>
    </location>
</feature>
<evidence type="ECO:0000256" key="1">
    <source>
        <dbReference type="SAM" id="MobiDB-lite"/>
    </source>
</evidence>
<gene>
    <name evidence="2" type="ORF">NP095_14980</name>
</gene>
<organism evidence="2 3">
    <name type="scientific">Aeromicrobium duanguangcaii</name>
    <dbReference type="NCBI Taxonomy" id="2968086"/>
    <lineage>
        <taxon>Bacteria</taxon>
        <taxon>Bacillati</taxon>
        <taxon>Actinomycetota</taxon>
        <taxon>Actinomycetes</taxon>
        <taxon>Propionibacteriales</taxon>
        <taxon>Nocardioidaceae</taxon>
        <taxon>Aeromicrobium</taxon>
    </lineage>
</organism>
<evidence type="ECO:0008006" key="4">
    <source>
        <dbReference type="Google" id="ProtNLM"/>
    </source>
</evidence>
<evidence type="ECO:0000313" key="3">
    <source>
        <dbReference type="Proteomes" id="UP001315860"/>
    </source>
</evidence>
<feature type="compositionally biased region" description="Pro residues" evidence="1">
    <location>
        <begin position="134"/>
        <end position="188"/>
    </location>
</feature>
<proteinExistence type="predicted"/>
<feature type="region of interest" description="Disordered" evidence="1">
    <location>
        <begin position="122"/>
        <end position="277"/>
    </location>
</feature>
<sequence>MTKHDPHPGAAKKWMRLATGLATMGVVTLGCGAAVFATGSTANAEPPGGKVGVCHRTASESNPYVFISVPKDEANGHITGTDKQHNHQVTWATDGTWRGMAHKAGDLRLDYYASAEEVAAGRCFNTTEPTTEPTTPPTEPTTPPTEPTTPPTEPTTPPTEPTTPPTEPTTPPTEPTTPPTEPTTPPTEEPTDEPTTPPTDEPSDEPGTDPSTDPKISGEDESRGPDDSGGSDDSNDGTKSKSKDEVRAHGVPRAVDAGVSDSASRWGSGLMGGGTALVLSSGGVLLGVRRFEG</sequence>
<accession>A0ABY5KFE2</accession>
<keyword evidence="3" id="KW-1185">Reference proteome</keyword>
<dbReference type="PROSITE" id="PS51257">
    <property type="entry name" value="PROKAR_LIPOPROTEIN"/>
    <property type="match status" value="1"/>
</dbReference>